<dbReference type="AlphaFoldDB" id="A0A4Q6XGI5"/>
<proteinExistence type="predicted"/>
<evidence type="ECO:0000259" key="2">
    <source>
        <dbReference type="Pfam" id="PF10728"/>
    </source>
</evidence>
<dbReference type="InterPro" id="IPR018931">
    <property type="entry name" value="DUF2520"/>
</dbReference>
<dbReference type="EMBL" id="SGIT01000005">
    <property type="protein sequence ID" value="RZF58145.1"/>
    <property type="molecule type" value="Genomic_DNA"/>
</dbReference>
<dbReference type="SUPFAM" id="SSF48179">
    <property type="entry name" value="6-phosphogluconate dehydrogenase C-terminal domain-like"/>
    <property type="match status" value="1"/>
</dbReference>
<accession>A0A4Q6XGI5</accession>
<reference evidence="3 4" key="1">
    <citation type="submission" date="2019-02" db="EMBL/GenBank/DDBJ databases">
        <authorList>
            <person name="Li Y."/>
        </authorList>
    </citation>
    <scope>NUCLEOTIDE SEQUENCE [LARGE SCALE GENOMIC DNA]</scope>
    <source>
        <strain evidence="3 4">30C10-4-7</strain>
    </source>
</reference>
<dbReference type="Proteomes" id="UP000292855">
    <property type="component" value="Unassembled WGS sequence"/>
</dbReference>
<dbReference type="OrthoDB" id="9810755at2"/>
<protein>
    <submittedName>
        <fullName evidence="3">DUF2520 domain-containing protein</fullName>
    </submittedName>
</protein>
<dbReference type="RefSeq" id="WP_130143248.1">
    <property type="nucleotide sequence ID" value="NZ_SGIT01000005.1"/>
</dbReference>
<dbReference type="InterPro" id="IPR037108">
    <property type="entry name" value="TM1727-like_C_sf"/>
</dbReference>
<keyword evidence="4" id="KW-1185">Reference proteome</keyword>
<dbReference type="Gene3D" id="1.10.1040.20">
    <property type="entry name" value="ProC-like, C-terminal domain"/>
    <property type="match status" value="1"/>
</dbReference>
<dbReference type="InterPro" id="IPR036291">
    <property type="entry name" value="NAD(P)-bd_dom_sf"/>
</dbReference>
<name>A0A4Q6XGI5_9SPHI</name>
<feature type="domain" description="Putative oxidoreductase/dehydrogenase Rossmann-like" evidence="1">
    <location>
        <begin position="3"/>
        <end position="102"/>
    </location>
</feature>
<dbReference type="InterPro" id="IPR008927">
    <property type="entry name" value="6-PGluconate_DH-like_C_sf"/>
</dbReference>
<feature type="domain" description="DUF2520" evidence="2">
    <location>
        <begin position="124"/>
        <end position="248"/>
    </location>
</feature>
<evidence type="ECO:0000259" key="1">
    <source>
        <dbReference type="Pfam" id="PF10727"/>
    </source>
</evidence>
<evidence type="ECO:0000313" key="4">
    <source>
        <dbReference type="Proteomes" id="UP000292855"/>
    </source>
</evidence>
<dbReference type="Gene3D" id="3.40.50.720">
    <property type="entry name" value="NAD(P)-binding Rossmann-like Domain"/>
    <property type="match status" value="1"/>
</dbReference>
<dbReference type="SUPFAM" id="SSF51735">
    <property type="entry name" value="NAD(P)-binding Rossmann-fold domains"/>
    <property type="match status" value="1"/>
</dbReference>
<dbReference type="PANTHER" id="PTHR40459">
    <property type="entry name" value="CONSERVED HYPOTHETICAL ALANINE AND LEUCINE RICH PROTEIN"/>
    <property type="match status" value="1"/>
</dbReference>
<evidence type="ECO:0000313" key="3">
    <source>
        <dbReference type="EMBL" id="RZF58145.1"/>
    </source>
</evidence>
<dbReference type="InterPro" id="IPR019665">
    <property type="entry name" value="OxRdtase/DH_put_Rossmann_dom"/>
</dbReference>
<gene>
    <name evidence="3" type="ORF">EWE74_19010</name>
</gene>
<dbReference type="PANTHER" id="PTHR40459:SF1">
    <property type="entry name" value="CONSERVED HYPOTHETICAL ALANINE AND LEUCINE RICH PROTEIN"/>
    <property type="match status" value="1"/>
</dbReference>
<dbReference type="Pfam" id="PF10727">
    <property type="entry name" value="Rossmann-like"/>
    <property type="match status" value="1"/>
</dbReference>
<comment type="caution">
    <text evidence="3">The sequence shown here is derived from an EMBL/GenBank/DDBJ whole genome shotgun (WGS) entry which is preliminary data.</text>
</comment>
<organism evidence="3 4">
    <name type="scientific">Sphingobacterium corticibacterium</name>
    <dbReference type="NCBI Taxonomy" id="2484746"/>
    <lineage>
        <taxon>Bacteria</taxon>
        <taxon>Pseudomonadati</taxon>
        <taxon>Bacteroidota</taxon>
        <taxon>Sphingobacteriia</taxon>
        <taxon>Sphingobacteriales</taxon>
        <taxon>Sphingobacteriaceae</taxon>
        <taxon>Sphingobacterium</taxon>
    </lineage>
</organism>
<sequence length="254" mass="28100">MTIVILGSGNVATHIGKAFHALGHQILQVYSRDKANANALASVLNADTVDVVSEITDSADLYLIAVADQAIQQIVDTLPKPVKGIVVHCSGAADINILAHFPLYGVVYPAQSLRKDISTSLKNIPFGIEGANTEISDRLLELMRHISAKSFLCDSEQRLALHIAAVFVNNFSNVLFQTAYNIMQEQNLSFDLLKPIILETAQNVQKHIPKDVQTGPAMRGDTETIKKHLQFLMKNPYWLKIYQQLTEEIIRNKG</sequence>
<dbReference type="Pfam" id="PF10728">
    <property type="entry name" value="DUF2520"/>
    <property type="match status" value="1"/>
</dbReference>